<keyword evidence="14" id="KW-1185">Reference proteome</keyword>
<evidence type="ECO:0000256" key="4">
    <source>
        <dbReference type="ARBA" id="ARBA00022692"/>
    </source>
</evidence>
<dbReference type="GO" id="GO:0016887">
    <property type="term" value="F:ATP hydrolysis activity"/>
    <property type="evidence" value="ECO:0007669"/>
    <property type="project" value="InterPro"/>
</dbReference>
<keyword evidence="8 10" id="KW-0472">Membrane</keyword>
<keyword evidence="3" id="KW-0813">Transport</keyword>
<feature type="domain" description="ABC transmembrane type-1" evidence="12">
    <location>
        <begin position="133"/>
        <end position="363"/>
    </location>
</feature>
<evidence type="ECO:0008006" key="15">
    <source>
        <dbReference type="Google" id="ProtNLM"/>
    </source>
</evidence>
<dbReference type="GO" id="GO:0042760">
    <property type="term" value="P:very long-chain fatty acid catabolic process"/>
    <property type="evidence" value="ECO:0007669"/>
    <property type="project" value="TreeGrafter"/>
</dbReference>
<evidence type="ECO:0000313" key="13">
    <source>
        <dbReference type="EMBL" id="TPX78504.1"/>
    </source>
</evidence>
<accession>A0A507FQF3</accession>
<evidence type="ECO:0000256" key="5">
    <source>
        <dbReference type="ARBA" id="ARBA00022741"/>
    </source>
</evidence>
<dbReference type="Gene3D" id="3.40.50.300">
    <property type="entry name" value="P-loop containing nucleotide triphosphate hydrolases"/>
    <property type="match status" value="1"/>
</dbReference>
<keyword evidence="6" id="KW-0067">ATP-binding</keyword>
<dbReference type="PANTHER" id="PTHR11384">
    <property type="entry name" value="ATP-BINDING CASSETTE, SUB-FAMILY D MEMBER"/>
    <property type="match status" value="1"/>
</dbReference>
<dbReference type="GO" id="GO:0005778">
    <property type="term" value="C:peroxisomal membrane"/>
    <property type="evidence" value="ECO:0007669"/>
    <property type="project" value="UniProtKB-SubCell"/>
</dbReference>
<evidence type="ECO:0000256" key="1">
    <source>
        <dbReference type="ARBA" id="ARBA00004585"/>
    </source>
</evidence>
<keyword evidence="7 10" id="KW-1133">Transmembrane helix</keyword>
<dbReference type="Proteomes" id="UP000320333">
    <property type="component" value="Unassembled WGS sequence"/>
</dbReference>
<evidence type="ECO:0000256" key="7">
    <source>
        <dbReference type="ARBA" id="ARBA00022989"/>
    </source>
</evidence>
<evidence type="ECO:0000256" key="9">
    <source>
        <dbReference type="SAM" id="MobiDB-lite"/>
    </source>
</evidence>
<feature type="region of interest" description="Disordered" evidence="9">
    <location>
        <begin position="67"/>
        <end position="94"/>
    </location>
</feature>
<evidence type="ECO:0000256" key="8">
    <source>
        <dbReference type="ARBA" id="ARBA00023136"/>
    </source>
</evidence>
<evidence type="ECO:0000256" key="10">
    <source>
        <dbReference type="SAM" id="Phobius"/>
    </source>
</evidence>
<comment type="subcellular location">
    <subcellularLocation>
        <location evidence="1">Peroxisome membrane</location>
        <topology evidence="1">Multi-pass membrane protein</topology>
    </subcellularLocation>
</comment>
<dbReference type="InterPro" id="IPR027417">
    <property type="entry name" value="P-loop_NTPase"/>
</dbReference>
<dbReference type="SUPFAM" id="SSF52540">
    <property type="entry name" value="P-loop containing nucleoside triphosphate hydrolases"/>
    <property type="match status" value="1"/>
</dbReference>
<dbReference type="EMBL" id="QEAP01000003">
    <property type="protein sequence ID" value="TPX78504.1"/>
    <property type="molecule type" value="Genomic_DNA"/>
</dbReference>
<dbReference type="SUPFAM" id="SSF90123">
    <property type="entry name" value="ABC transporter transmembrane region"/>
    <property type="match status" value="1"/>
</dbReference>
<name>A0A507FQF3_9FUNG</name>
<sequence>MEVNSGIKRSLEQYLRWYMKHRSTAVNGLRASIALLVVVRMRAAYKSVTRSARGTAKPLDSAASATTASAADGKSGTNATTDISTDTGSKKSKRSAKRGEVDALFIARLTRILRVIIPGVSSKEFWLLNLFSCFLVGRTVLSLQVAQLDGRIVSALVRGNGKEFIWGIVAWMVMAVPATYTNSMLAYLQKKLAIAFRTRLTNHLHELYTNNMTFYKVGNLDDRIKNADQLITQDVSRFCNALSSLYSNTTKPILDVIICNAQLSMGVGLEPLIITNLMVQVTSLLLRKATPAYGALAATEQKLEGEFRFTHSRLVENAEEVAMFGGEVVERGILDDAYTALVKHVNTIFKVRIWHGMLEDFVIKYLWGGFGFTLCAMPVFFDFAGAEMGAAGDAVLGSRTKGLVTNRRLLMQASDAFGRVMYAYKDVAELAGYTSRVTLLLDVFEDMQSNTFQKALVSNANEDVLKGTGSFTQTDDSIEFEHVPIISPNGDTLIKDLCFNLHPGMHLLIVGPNGSGKSSLFRILGGLWPLYGGTVHKPDRKKIFYIPQRPYLSVGTLRDQIIYPDTRAEMQARGITDEDLIEILSTVQILNIVQANTDGLDAERDWKDVLAGGDKQRIAMARLFYHCPTFAILDECTSSVSMDAERLLYTHAQALGISVMTVSHRPSLWKYHNWILQFDGVGGYAFVPLDAEKRLALQEEKNSIEMKLVEVPKLESKLKELKGLSASFCDLRALNRASGVDLKGLGL</sequence>
<feature type="compositionally biased region" description="Polar residues" evidence="9">
    <location>
        <begin position="75"/>
        <end position="87"/>
    </location>
</feature>
<comment type="caution">
    <text evidence="13">The sequence shown here is derived from an EMBL/GenBank/DDBJ whole genome shotgun (WGS) entry which is preliminary data.</text>
</comment>
<keyword evidence="4 10" id="KW-0812">Transmembrane</keyword>
<feature type="domain" description="ABC transporter" evidence="11">
    <location>
        <begin position="478"/>
        <end position="711"/>
    </location>
</feature>
<gene>
    <name evidence="13" type="ORF">CcCBS67573_g00241</name>
</gene>
<dbReference type="PANTHER" id="PTHR11384:SF69">
    <property type="entry name" value="PEROXISOMAL LONG-CHAIN FATTY ACID IMPORT PROTEIN 1"/>
    <property type="match status" value="1"/>
</dbReference>
<dbReference type="GO" id="GO:0007031">
    <property type="term" value="P:peroxisome organization"/>
    <property type="evidence" value="ECO:0007669"/>
    <property type="project" value="TreeGrafter"/>
</dbReference>
<dbReference type="SMART" id="SM00382">
    <property type="entry name" value="AAA"/>
    <property type="match status" value="1"/>
</dbReference>
<dbReference type="InterPro" id="IPR003439">
    <property type="entry name" value="ABC_transporter-like_ATP-bd"/>
</dbReference>
<dbReference type="CDD" id="cd03223">
    <property type="entry name" value="ABCD_peroxisomal_ALDP"/>
    <property type="match status" value="1"/>
</dbReference>
<dbReference type="Pfam" id="PF00005">
    <property type="entry name" value="ABC_tran"/>
    <property type="match status" value="1"/>
</dbReference>
<dbReference type="GO" id="GO:0015910">
    <property type="term" value="P:long-chain fatty acid import into peroxisome"/>
    <property type="evidence" value="ECO:0007669"/>
    <property type="project" value="TreeGrafter"/>
</dbReference>
<dbReference type="OrthoDB" id="422637at2759"/>
<dbReference type="InterPro" id="IPR036640">
    <property type="entry name" value="ABC1_TM_sf"/>
</dbReference>
<keyword evidence="5" id="KW-0547">Nucleotide-binding</keyword>
<dbReference type="GO" id="GO:0140359">
    <property type="term" value="F:ABC-type transporter activity"/>
    <property type="evidence" value="ECO:0007669"/>
    <property type="project" value="InterPro"/>
</dbReference>
<evidence type="ECO:0000256" key="2">
    <source>
        <dbReference type="ARBA" id="ARBA00008575"/>
    </source>
</evidence>
<dbReference type="InterPro" id="IPR011527">
    <property type="entry name" value="ABC1_TM_dom"/>
</dbReference>
<dbReference type="AlphaFoldDB" id="A0A507FQF3"/>
<proteinExistence type="inferred from homology"/>
<evidence type="ECO:0000313" key="14">
    <source>
        <dbReference type="Proteomes" id="UP000320333"/>
    </source>
</evidence>
<protein>
    <recommendedName>
        <fullName evidence="15">ABC transporter domain-containing protein</fullName>
    </recommendedName>
</protein>
<dbReference type="Pfam" id="PF06472">
    <property type="entry name" value="ABC_membrane_2"/>
    <property type="match status" value="1"/>
</dbReference>
<evidence type="ECO:0000259" key="12">
    <source>
        <dbReference type="PROSITE" id="PS50929"/>
    </source>
</evidence>
<evidence type="ECO:0000259" key="11">
    <source>
        <dbReference type="PROSITE" id="PS50893"/>
    </source>
</evidence>
<dbReference type="InterPro" id="IPR017871">
    <property type="entry name" value="ABC_transporter-like_CS"/>
</dbReference>
<dbReference type="GO" id="GO:0006635">
    <property type="term" value="P:fatty acid beta-oxidation"/>
    <property type="evidence" value="ECO:0007669"/>
    <property type="project" value="TreeGrafter"/>
</dbReference>
<dbReference type="FunFam" id="3.40.50.300:FF:000636">
    <property type="entry name" value="ATP-binding cassette sub-family D member 3"/>
    <property type="match status" value="1"/>
</dbReference>
<evidence type="ECO:0000256" key="3">
    <source>
        <dbReference type="ARBA" id="ARBA00022448"/>
    </source>
</evidence>
<dbReference type="PROSITE" id="PS50893">
    <property type="entry name" value="ABC_TRANSPORTER_2"/>
    <property type="match status" value="1"/>
</dbReference>
<dbReference type="PROSITE" id="PS00211">
    <property type="entry name" value="ABC_TRANSPORTER_1"/>
    <property type="match status" value="1"/>
</dbReference>
<comment type="similarity">
    <text evidence="2">Belongs to the ABC transporter superfamily. ABCD family. Peroxisomal fatty acyl CoA transporter (TC 3.A.1.203) subfamily.</text>
</comment>
<dbReference type="InterPro" id="IPR003593">
    <property type="entry name" value="AAA+_ATPase"/>
</dbReference>
<dbReference type="GO" id="GO:0005524">
    <property type="term" value="F:ATP binding"/>
    <property type="evidence" value="ECO:0007669"/>
    <property type="project" value="UniProtKB-KW"/>
</dbReference>
<dbReference type="InterPro" id="IPR050835">
    <property type="entry name" value="ABC_transporter_sub-D"/>
</dbReference>
<organism evidence="13 14">
    <name type="scientific">Chytriomyces confervae</name>
    <dbReference type="NCBI Taxonomy" id="246404"/>
    <lineage>
        <taxon>Eukaryota</taxon>
        <taxon>Fungi</taxon>
        <taxon>Fungi incertae sedis</taxon>
        <taxon>Chytridiomycota</taxon>
        <taxon>Chytridiomycota incertae sedis</taxon>
        <taxon>Chytridiomycetes</taxon>
        <taxon>Chytridiales</taxon>
        <taxon>Chytriomycetaceae</taxon>
        <taxon>Chytriomyces</taxon>
    </lineage>
</organism>
<dbReference type="GO" id="GO:0005324">
    <property type="term" value="F:long-chain fatty acid transmembrane transporter activity"/>
    <property type="evidence" value="ECO:0007669"/>
    <property type="project" value="TreeGrafter"/>
</dbReference>
<dbReference type="STRING" id="246404.A0A507FQF3"/>
<dbReference type="PROSITE" id="PS50929">
    <property type="entry name" value="ABC_TM1F"/>
    <property type="match status" value="1"/>
</dbReference>
<reference evidence="13 14" key="1">
    <citation type="journal article" date="2019" name="Sci. Rep.">
        <title>Comparative genomics of chytrid fungi reveal insights into the obligate biotrophic and pathogenic lifestyle of Synchytrium endobioticum.</title>
        <authorList>
            <person name="van de Vossenberg B.T.L.H."/>
            <person name="Warris S."/>
            <person name="Nguyen H.D.T."/>
            <person name="van Gent-Pelzer M.P.E."/>
            <person name="Joly D.L."/>
            <person name="van de Geest H.C."/>
            <person name="Bonants P.J.M."/>
            <person name="Smith D.S."/>
            <person name="Levesque C.A."/>
            <person name="van der Lee T.A.J."/>
        </authorList>
    </citation>
    <scope>NUCLEOTIDE SEQUENCE [LARGE SCALE GENOMIC DNA]</scope>
    <source>
        <strain evidence="13 14">CBS 675.73</strain>
    </source>
</reference>
<evidence type="ECO:0000256" key="6">
    <source>
        <dbReference type="ARBA" id="ARBA00022840"/>
    </source>
</evidence>
<dbReference type="Gene3D" id="1.20.1560.10">
    <property type="entry name" value="ABC transporter type 1, transmembrane domain"/>
    <property type="match status" value="1"/>
</dbReference>
<feature type="transmembrane region" description="Helical" evidence="10">
    <location>
        <begin position="164"/>
        <end position="188"/>
    </location>
</feature>